<organism evidence="1 2">
    <name type="scientific">Paraburkholderia phytofirmans (strain DSM 17436 / LMG 22146 / PsJN)</name>
    <name type="common">Burkholderia phytofirmans</name>
    <dbReference type="NCBI Taxonomy" id="398527"/>
    <lineage>
        <taxon>Bacteria</taxon>
        <taxon>Pseudomonadati</taxon>
        <taxon>Pseudomonadota</taxon>
        <taxon>Betaproteobacteria</taxon>
        <taxon>Burkholderiales</taxon>
        <taxon>Burkholderiaceae</taxon>
        <taxon>Paraburkholderia</taxon>
    </lineage>
</organism>
<dbReference type="EMBL" id="CP001052">
    <property type="protein sequence ID" value="ACD18257.1"/>
    <property type="molecule type" value="Genomic_DNA"/>
</dbReference>
<proteinExistence type="predicted"/>
<dbReference type="AlphaFoldDB" id="B2T7H6"/>
<sequence>MSSTLYLGLEGVIFARRRAARLSRCPLENPSALPLPLLHRLSRIADEYLDLTIVINSWLVPDYGYRGVLNLLPAPIASKTVGATMQGNRSHRRLSTLPRLEILRADIRRRNPSHLLIVDSCSSAVPYEYLPQTVLVNDTSELAATQYAEIILDILDCATRVQSTENLVL</sequence>
<dbReference type="STRING" id="398527.Bphyt_3870"/>
<dbReference type="HOGENOM" id="CLU_1567762_0_0_4"/>
<reference evidence="1 2" key="1">
    <citation type="journal article" date="2011" name="J. Bacteriol.">
        <title>Complete genome sequence of the plant growth-promoting endophyte Burkholderia phytofirmans strain PsJN.</title>
        <authorList>
            <person name="Weilharter A."/>
            <person name="Mitter B."/>
            <person name="Shin M.V."/>
            <person name="Chain P.S."/>
            <person name="Nowak J."/>
            <person name="Sessitsch A."/>
        </authorList>
    </citation>
    <scope>NUCLEOTIDE SEQUENCE [LARGE SCALE GENOMIC DNA]</scope>
    <source>
        <strain evidence="2">DSM 17436 / LMG 22146 / PsJN</strain>
    </source>
</reference>
<dbReference type="Proteomes" id="UP000001739">
    <property type="component" value="Chromosome 1"/>
</dbReference>
<evidence type="ECO:0000313" key="1">
    <source>
        <dbReference type="EMBL" id="ACD18257.1"/>
    </source>
</evidence>
<dbReference type="KEGG" id="bpy:Bphyt_3870"/>
<dbReference type="eggNOG" id="ENOG503445S">
    <property type="taxonomic scope" value="Bacteria"/>
</dbReference>
<name>B2T7H6_PARPJ</name>
<dbReference type="OrthoDB" id="9135098at2"/>
<evidence type="ECO:0000313" key="2">
    <source>
        <dbReference type="Proteomes" id="UP000001739"/>
    </source>
</evidence>
<dbReference type="RefSeq" id="WP_012434777.1">
    <property type="nucleotide sequence ID" value="NC_010681.1"/>
</dbReference>
<accession>B2T7H6</accession>
<gene>
    <name evidence="1" type="ordered locus">Bphyt_3870</name>
</gene>
<protein>
    <submittedName>
        <fullName evidence="1">Uncharacterized protein</fullName>
    </submittedName>
</protein>